<gene>
    <name evidence="1" type="ORF">LDJ79_20780</name>
</gene>
<reference evidence="2" key="1">
    <citation type="submission" date="2023-07" db="EMBL/GenBank/DDBJ databases">
        <title>Molecular identification of indigenous halophilic bacteria isolated from red sea cost, biodegradation of synthetic dyes and assessment of degraded metabolite toxicity.</title>
        <authorList>
            <person name="Chaieb K."/>
            <person name="Altayb H.N."/>
        </authorList>
    </citation>
    <scope>NUCLEOTIDE SEQUENCE [LARGE SCALE GENOMIC DNA]</scope>
    <source>
        <strain evidence="2">K20</strain>
    </source>
</reference>
<sequence>MTQYPSNDYSHYHAHIYFDATTLTQATALIEQAGESFPVKVGRVHQKLVGPHPNWSCQLAFEHTIYDTLIPWLEANRAQLTVLVHGLTDNEYKDHTEHLFWLGESKQLDLSVFNRNHS</sequence>
<keyword evidence="2" id="KW-1185">Reference proteome</keyword>
<organism evidence="1 2">
    <name type="scientific">Vibrio tritonius</name>
    <dbReference type="NCBI Taxonomy" id="1435069"/>
    <lineage>
        <taxon>Bacteria</taxon>
        <taxon>Pseudomonadati</taxon>
        <taxon>Pseudomonadota</taxon>
        <taxon>Gammaproteobacteria</taxon>
        <taxon>Vibrionales</taxon>
        <taxon>Vibrionaceae</taxon>
        <taxon>Vibrio</taxon>
    </lineage>
</organism>
<protein>
    <submittedName>
        <fullName evidence="1">DOPA 4,5-dioxygenase family protein</fullName>
    </submittedName>
</protein>
<name>A0ABS7YSA8_9VIBR</name>
<evidence type="ECO:0000313" key="2">
    <source>
        <dbReference type="Proteomes" id="UP001199044"/>
    </source>
</evidence>
<evidence type="ECO:0000313" key="1">
    <source>
        <dbReference type="EMBL" id="MCA2018563.1"/>
    </source>
</evidence>
<dbReference type="PANTHER" id="PTHR36423">
    <property type="entry name" value="AFR070WP"/>
    <property type="match status" value="1"/>
</dbReference>
<accession>A0ABS7YSA8</accession>
<dbReference type="EMBL" id="JAIWIU010000181">
    <property type="protein sequence ID" value="MCA2018563.1"/>
    <property type="molecule type" value="Genomic_DNA"/>
</dbReference>
<dbReference type="Proteomes" id="UP001199044">
    <property type="component" value="Unassembled WGS sequence"/>
</dbReference>
<dbReference type="PANTHER" id="PTHR36423:SF2">
    <property type="entry name" value="AFR070WP"/>
    <property type="match status" value="1"/>
</dbReference>
<dbReference type="InterPro" id="IPR014980">
    <property type="entry name" value="DOPA_dioxygen"/>
</dbReference>
<dbReference type="Pfam" id="PF08883">
    <property type="entry name" value="DOPA_dioxygen"/>
    <property type="match status" value="1"/>
</dbReference>
<dbReference type="PIRSF" id="PIRSF028139">
    <property type="entry name" value="DOPA-diox_rel_Mll2280"/>
    <property type="match status" value="1"/>
</dbReference>
<dbReference type="SUPFAM" id="SSF143410">
    <property type="entry name" value="DOPA-like"/>
    <property type="match status" value="1"/>
</dbReference>
<comment type="caution">
    <text evidence="1">The sequence shown here is derived from an EMBL/GenBank/DDBJ whole genome shotgun (WGS) entry which is preliminary data.</text>
</comment>
<dbReference type="InterPro" id="IPR023389">
    <property type="entry name" value="DOPA-like_sf"/>
</dbReference>
<proteinExistence type="predicted"/>
<dbReference type="Gene3D" id="3.30.70.1240">
    <property type="entry name" value="DOPA-like domains"/>
    <property type="match status" value="1"/>
</dbReference>
<dbReference type="RefSeq" id="WP_225251934.1">
    <property type="nucleotide sequence ID" value="NZ_CP152308.1"/>
</dbReference>